<evidence type="ECO:0000256" key="7">
    <source>
        <dbReference type="ARBA" id="ARBA00022541"/>
    </source>
</evidence>
<evidence type="ECO:0000256" key="5">
    <source>
        <dbReference type="ARBA" id="ARBA00022473"/>
    </source>
</evidence>
<evidence type="ECO:0000256" key="1">
    <source>
        <dbReference type="ARBA" id="ARBA00004161"/>
    </source>
</evidence>
<name>A0A9Q0RUQ0_9DIPT</name>
<dbReference type="Proteomes" id="UP001151699">
    <property type="component" value="Unassembled WGS sequence"/>
</dbReference>
<evidence type="ECO:0000256" key="10">
    <source>
        <dbReference type="ARBA" id="ARBA00022803"/>
    </source>
</evidence>
<accession>A0A9Q0RUQ0</accession>
<dbReference type="InterPro" id="IPR011989">
    <property type="entry name" value="ARM-like"/>
</dbReference>
<dbReference type="InterPro" id="IPR000225">
    <property type="entry name" value="Armadillo"/>
</dbReference>
<dbReference type="InterPro" id="IPR019734">
    <property type="entry name" value="TPR_rpt"/>
</dbReference>
<evidence type="ECO:0000256" key="12">
    <source>
        <dbReference type="PROSITE-ProRule" id="PRU00339"/>
    </source>
</evidence>
<keyword evidence="11" id="KW-0143">Chaperone</keyword>
<dbReference type="PANTHER" id="PTHR45994:SF1">
    <property type="entry name" value="FI21225P1"/>
    <property type="match status" value="1"/>
</dbReference>
<dbReference type="PANTHER" id="PTHR45994">
    <property type="entry name" value="FI21225P1"/>
    <property type="match status" value="1"/>
</dbReference>
<dbReference type="GO" id="GO:0051879">
    <property type="term" value="F:Hsp90 protein binding"/>
    <property type="evidence" value="ECO:0007669"/>
    <property type="project" value="TreeGrafter"/>
</dbReference>
<protein>
    <recommendedName>
        <fullName evidence="4">Protein unc-45 homolog B</fullName>
    </recommendedName>
</protein>
<dbReference type="Gene3D" id="1.25.40.10">
    <property type="entry name" value="Tetratricopeptide repeat domain"/>
    <property type="match status" value="1"/>
</dbReference>
<feature type="domain" description="UNC-45/Cro1/She4 central" evidence="13">
    <location>
        <begin position="310"/>
        <end position="493"/>
    </location>
</feature>
<keyword evidence="15" id="KW-1185">Reference proteome</keyword>
<dbReference type="GO" id="GO:0007517">
    <property type="term" value="P:muscle organ development"/>
    <property type="evidence" value="ECO:0007669"/>
    <property type="project" value="UniProtKB-KW"/>
</dbReference>
<evidence type="ECO:0000313" key="14">
    <source>
        <dbReference type="EMBL" id="KAJ6631264.1"/>
    </source>
</evidence>
<dbReference type="AlphaFoldDB" id="A0A9Q0RUQ0"/>
<evidence type="ECO:0000256" key="11">
    <source>
        <dbReference type="ARBA" id="ARBA00023186"/>
    </source>
</evidence>
<dbReference type="EMBL" id="WJQU01002716">
    <property type="protein sequence ID" value="KAJ6631264.1"/>
    <property type="molecule type" value="Genomic_DNA"/>
</dbReference>
<evidence type="ECO:0000256" key="2">
    <source>
        <dbReference type="ARBA" id="ARBA00004216"/>
    </source>
</evidence>
<dbReference type="InterPro" id="IPR024660">
    <property type="entry name" value="UCS_central_dom"/>
</dbReference>
<gene>
    <name evidence="14" type="primary">unc45b</name>
    <name evidence="14" type="ORF">Bhyg_17357</name>
</gene>
<dbReference type="SMART" id="SM00028">
    <property type="entry name" value="TPR"/>
    <property type="match status" value="3"/>
</dbReference>
<dbReference type="PROSITE" id="PS50005">
    <property type="entry name" value="TPR"/>
    <property type="match status" value="1"/>
</dbReference>
<dbReference type="GO" id="GO:0031672">
    <property type="term" value="C:A band"/>
    <property type="evidence" value="ECO:0007669"/>
    <property type="project" value="UniProtKB-SubCell"/>
</dbReference>
<keyword evidence="10 12" id="KW-0802">TPR repeat</keyword>
<sequence>MVGMAELQQDEVIQLKDKGNEAFKIGEWKSAIQFYTEAIKVGEKHKDLPTLYKNRAAAYLKTENYEEAISDCSKALISLPTDPKALYRRSQALEALGRVEESYKDLQSIWKSDPGNKSIQDSMVRLHEIVQERVHKNSQTINKVTQMSQIAFDMTMPEEKRKSAMNNLLVLAREPVAADLMLKEGIIEKIVSLVKIEKNSEIYLNAIRTVDEMCTKSVQRTKAILRTIGIPWFLEVLDSNSDDRVTASQHCMQTILNTFSGMGNKADSKPDKQMCEDNNKEIDTLLTCLTYSITNRTITGKARDAIMELLTRNIHHTALNWAERLVDIRGLVRLMEVCSELEEYKYESAMDITPSSRTIASVCLARIYDNMYYDALRSKYTDQIDEYIKEKLLAPDLEAKVRVTVAITSLLQGAVDVGNSIISREGILPMILVMATTDDVLQQKVACECIVAATSKKEKAKAIISQGVDILKKLYHSKDDGVRVRALVGLCKLGSYGGLDASIRPFADGSTMKLAEACRRFLIKPGKDKDIRRWATDGLAYLTLDAEVKEKLIEDRPAIQSLIGLAKTGDQNVLYGAVTTFVNLCNAYDKQELLPEMVELAKFAKHHIPEEHELDDPDFANKRLTILAEEGITTALVALAKTESHNSRELIARVMNALCGLQELRGRVVQHGGVKALLPLCFEGTDKGKRQAAQALSRIGITINPEVAFPGQRNLEVIRPLLNQLHVDCTALENFEAMMALCNLAAMNETVRQRILKEGGLQKVELYLMEDHLLLCRAATQVICNMVVSEDVVKIHEKENDRVKFLALLCQEEDEETAMAASGALACLTTSSEICCKKMLEPECWLDVLHTLIANPSPQVQHRGTVILLNMINSTTEVAEKIFDTDIMQLLMGLTQIPDDTRAKAREVAKLCLEVAEKKKIIVKKESVETEVLSELGELTVDETVE</sequence>
<evidence type="ECO:0000256" key="3">
    <source>
        <dbReference type="ARBA" id="ARBA00004556"/>
    </source>
</evidence>
<evidence type="ECO:0000313" key="15">
    <source>
        <dbReference type="Proteomes" id="UP001151699"/>
    </source>
</evidence>
<dbReference type="SUPFAM" id="SSF48371">
    <property type="entry name" value="ARM repeat"/>
    <property type="match status" value="3"/>
</dbReference>
<dbReference type="GO" id="GO:0048471">
    <property type="term" value="C:perinuclear region of cytoplasm"/>
    <property type="evidence" value="ECO:0007669"/>
    <property type="project" value="UniProtKB-SubCell"/>
</dbReference>
<keyword evidence="5" id="KW-0217">Developmental protein</keyword>
<dbReference type="GO" id="GO:0030154">
    <property type="term" value="P:cell differentiation"/>
    <property type="evidence" value="ECO:0007669"/>
    <property type="project" value="UniProtKB-KW"/>
</dbReference>
<dbReference type="SMART" id="SM00185">
    <property type="entry name" value="ARM"/>
    <property type="match status" value="4"/>
</dbReference>
<proteinExistence type="predicted"/>
<organism evidence="14 15">
    <name type="scientific">Pseudolycoriella hygida</name>
    <dbReference type="NCBI Taxonomy" id="35572"/>
    <lineage>
        <taxon>Eukaryota</taxon>
        <taxon>Metazoa</taxon>
        <taxon>Ecdysozoa</taxon>
        <taxon>Arthropoda</taxon>
        <taxon>Hexapoda</taxon>
        <taxon>Insecta</taxon>
        <taxon>Pterygota</taxon>
        <taxon>Neoptera</taxon>
        <taxon>Endopterygota</taxon>
        <taxon>Diptera</taxon>
        <taxon>Nematocera</taxon>
        <taxon>Sciaroidea</taxon>
        <taxon>Sciaridae</taxon>
        <taxon>Pseudolycoriella</taxon>
    </lineage>
</organism>
<evidence type="ECO:0000259" key="13">
    <source>
        <dbReference type="Pfam" id="PF11701"/>
    </source>
</evidence>
<feature type="repeat" description="TPR" evidence="12">
    <location>
        <begin position="49"/>
        <end position="82"/>
    </location>
</feature>
<dbReference type="InterPro" id="IPR011990">
    <property type="entry name" value="TPR-like_helical_dom_sf"/>
</dbReference>
<comment type="caution">
    <text evidence="14">The sequence shown here is derived from an EMBL/GenBank/DDBJ whole genome shotgun (WGS) entry which is preliminary data.</text>
</comment>
<dbReference type="FunFam" id="1.25.10.10:FF:000043">
    <property type="entry name" value="Unc-45 myosin chaperone B"/>
    <property type="match status" value="1"/>
</dbReference>
<dbReference type="Pfam" id="PF11701">
    <property type="entry name" value="UNC45-central"/>
    <property type="match status" value="1"/>
</dbReference>
<dbReference type="SUPFAM" id="SSF48452">
    <property type="entry name" value="TPR-like"/>
    <property type="match status" value="1"/>
</dbReference>
<dbReference type="FunFam" id="1.25.40.10:FF:000025">
    <property type="entry name" value="Unc-45 myosin chaperone B"/>
    <property type="match status" value="1"/>
</dbReference>
<evidence type="ECO:0000256" key="8">
    <source>
        <dbReference type="ARBA" id="ARBA00022737"/>
    </source>
</evidence>
<keyword evidence="9" id="KW-0221">Differentiation</keyword>
<dbReference type="OrthoDB" id="199930at2759"/>
<dbReference type="Gene3D" id="1.25.10.10">
    <property type="entry name" value="Leucine-rich Repeat Variant"/>
    <property type="match status" value="2"/>
</dbReference>
<dbReference type="InterPro" id="IPR016024">
    <property type="entry name" value="ARM-type_fold"/>
</dbReference>
<evidence type="ECO:0000256" key="6">
    <source>
        <dbReference type="ARBA" id="ARBA00022490"/>
    </source>
</evidence>
<evidence type="ECO:0000256" key="4">
    <source>
        <dbReference type="ARBA" id="ARBA00020768"/>
    </source>
</evidence>
<keyword evidence="7" id="KW-0517">Myogenesis</keyword>
<reference evidence="14" key="1">
    <citation type="submission" date="2022-07" db="EMBL/GenBank/DDBJ databases">
        <authorList>
            <person name="Trinca V."/>
            <person name="Uliana J.V.C."/>
            <person name="Torres T.T."/>
            <person name="Ward R.J."/>
            <person name="Monesi N."/>
        </authorList>
    </citation>
    <scope>NUCLEOTIDE SEQUENCE</scope>
    <source>
        <strain evidence="14">HSMRA1968</strain>
        <tissue evidence="14">Whole embryos</tissue>
    </source>
</reference>
<keyword evidence="6" id="KW-0963">Cytoplasm</keyword>
<keyword evidence="8" id="KW-0677">Repeat</keyword>
<evidence type="ECO:0000256" key="9">
    <source>
        <dbReference type="ARBA" id="ARBA00022782"/>
    </source>
</evidence>
<comment type="subcellular location">
    <subcellularLocation>
        <location evidence="1">Cytoplasm</location>
        <location evidence="1">Myofibril</location>
        <location evidence="1">Sarcomere</location>
        <location evidence="1">A band</location>
    </subcellularLocation>
    <subcellularLocation>
        <location evidence="2">Cytoplasm</location>
        <location evidence="2">Myofibril</location>
        <location evidence="2">Sarcomere</location>
        <location evidence="2">Z line</location>
    </subcellularLocation>
    <subcellularLocation>
        <location evidence="3">Cytoplasm</location>
        <location evidence="3">Perinuclear region</location>
    </subcellularLocation>
</comment>
<dbReference type="GO" id="GO:0030018">
    <property type="term" value="C:Z disc"/>
    <property type="evidence" value="ECO:0007669"/>
    <property type="project" value="UniProtKB-SubCell"/>
</dbReference>